<keyword evidence="9" id="KW-0645">Protease</keyword>
<keyword evidence="3 5" id="KW-0472">Membrane</keyword>
<dbReference type="Gene3D" id="3.40.710.10">
    <property type="entry name" value="DD-peptidase/beta-lactamase superfamily"/>
    <property type="match status" value="1"/>
</dbReference>
<accession>A0AAU7AZH1</accession>
<evidence type="ECO:0000313" key="9">
    <source>
        <dbReference type="EMBL" id="XAY07006.1"/>
    </source>
</evidence>
<reference evidence="9" key="1">
    <citation type="submission" date="2022-12" db="EMBL/GenBank/DDBJ databases">
        <title>Paraconexibacter alkalitolerans sp. nov. and Baekduia alba sp. nov., isolated from soil and emended description of the genera Paraconexibacter (Chun et al., 2020) and Baekduia (An et al., 2020).</title>
        <authorList>
            <person name="Vieira S."/>
            <person name="Huber K.J."/>
            <person name="Geppert A."/>
            <person name="Wolf J."/>
            <person name="Neumann-Schaal M."/>
            <person name="Muesken M."/>
            <person name="Overmann J."/>
        </authorList>
    </citation>
    <scope>NUCLEOTIDE SEQUENCE</scope>
    <source>
        <strain evidence="9">AEG42_29</strain>
    </source>
</reference>
<dbReference type="Pfam" id="PF03717">
    <property type="entry name" value="PBP_dimer"/>
    <property type="match status" value="1"/>
</dbReference>
<dbReference type="InterPro" id="IPR012338">
    <property type="entry name" value="Beta-lactam/transpept-like"/>
</dbReference>
<evidence type="ECO:0000256" key="2">
    <source>
        <dbReference type="ARBA" id="ARBA00007171"/>
    </source>
</evidence>
<comment type="similarity">
    <text evidence="2">Belongs to the transpeptidase family.</text>
</comment>
<dbReference type="PANTHER" id="PTHR30627:SF24">
    <property type="entry name" value="PENICILLIN-BINDING PROTEIN 4B"/>
    <property type="match status" value="1"/>
</dbReference>
<dbReference type="InterPro" id="IPR001460">
    <property type="entry name" value="PCN-bd_Tpept"/>
</dbReference>
<dbReference type="SUPFAM" id="SSF56601">
    <property type="entry name" value="beta-lactamase/transpeptidase-like"/>
    <property type="match status" value="1"/>
</dbReference>
<keyword evidence="5" id="KW-1133">Transmembrane helix</keyword>
<feature type="domain" description="Penicillin-binding protein dimerisation" evidence="7">
    <location>
        <begin position="224"/>
        <end position="278"/>
    </location>
</feature>
<dbReference type="InterPro" id="IPR005311">
    <property type="entry name" value="PBP_dimer"/>
</dbReference>
<dbReference type="EC" id="3.4.16.4" evidence="9"/>
<proteinExistence type="inferred from homology"/>
<dbReference type="Pfam" id="PF05223">
    <property type="entry name" value="MecA_N"/>
    <property type="match status" value="1"/>
</dbReference>
<name>A0AAU7AZH1_9ACTN</name>
<dbReference type="GO" id="GO:0071555">
    <property type="term" value="P:cell wall organization"/>
    <property type="evidence" value="ECO:0007669"/>
    <property type="project" value="TreeGrafter"/>
</dbReference>
<protein>
    <submittedName>
        <fullName evidence="9">Peptidoglycan D,D-transpeptidase MrdA</fullName>
        <ecNumber evidence="9">3.4.16.4</ecNumber>
    </submittedName>
</protein>
<comment type="subcellular location">
    <subcellularLocation>
        <location evidence="1">Membrane</location>
    </subcellularLocation>
</comment>
<evidence type="ECO:0000256" key="4">
    <source>
        <dbReference type="SAM" id="MobiDB-lite"/>
    </source>
</evidence>
<feature type="domain" description="Penicillin-binding protein transpeptidase" evidence="6">
    <location>
        <begin position="315"/>
        <end position="612"/>
    </location>
</feature>
<dbReference type="InterPro" id="IPR050515">
    <property type="entry name" value="Beta-lactam/transpept"/>
</dbReference>
<dbReference type="GO" id="GO:0071972">
    <property type="term" value="F:peptidoglycan L,D-transpeptidase activity"/>
    <property type="evidence" value="ECO:0007669"/>
    <property type="project" value="TreeGrafter"/>
</dbReference>
<dbReference type="Pfam" id="PF00905">
    <property type="entry name" value="Transpeptidase"/>
    <property type="match status" value="1"/>
</dbReference>
<dbReference type="PANTHER" id="PTHR30627">
    <property type="entry name" value="PEPTIDOGLYCAN D,D-TRANSPEPTIDASE"/>
    <property type="match status" value="1"/>
</dbReference>
<dbReference type="GO" id="GO:0009002">
    <property type="term" value="F:serine-type D-Ala-D-Ala carboxypeptidase activity"/>
    <property type="evidence" value="ECO:0007669"/>
    <property type="project" value="UniProtKB-EC"/>
</dbReference>
<evidence type="ECO:0000259" key="6">
    <source>
        <dbReference type="Pfam" id="PF00905"/>
    </source>
</evidence>
<dbReference type="GO" id="GO:0008658">
    <property type="term" value="F:penicillin binding"/>
    <property type="evidence" value="ECO:0007669"/>
    <property type="project" value="InterPro"/>
</dbReference>
<organism evidence="9">
    <name type="scientific">Paraconexibacter sp. AEG42_29</name>
    <dbReference type="NCBI Taxonomy" id="2997339"/>
    <lineage>
        <taxon>Bacteria</taxon>
        <taxon>Bacillati</taxon>
        <taxon>Actinomycetota</taxon>
        <taxon>Thermoleophilia</taxon>
        <taxon>Solirubrobacterales</taxon>
        <taxon>Paraconexibacteraceae</taxon>
        <taxon>Paraconexibacter</taxon>
    </lineage>
</organism>
<dbReference type="InterPro" id="IPR007887">
    <property type="entry name" value="MecA_N"/>
</dbReference>
<evidence type="ECO:0000259" key="7">
    <source>
        <dbReference type="Pfam" id="PF03717"/>
    </source>
</evidence>
<keyword evidence="9" id="KW-0121">Carboxypeptidase</keyword>
<dbReference type="Gene3D" id="3.90.1310.10">
    <property type="entry name" value="Penicillin-binding protein 2a (Domain 2)"/>
    <property type="match status" value="1"/>
</dbReference>
<dbReference type="EMBL" id="CP114014">
    <property type="protein sequence ID" value="XAY07006.1"/>
    <property type="molecule type" value="Genomic_DNA"/>
</dbReference>
<feature type="domain" description="NTF2-like N-terminal transpeptidase" evidence="8">
    <location>
        <begin position="81"/>
        <end position="184"/>
    </location>
</feature>
<evidence type="ECO:0000256" key="3">
    <source>
        <dbReference type="ARBA" id="ARBA00023136"/>
    </source>
</evidence>
<evidence type="ECO:0000259" key="8">
    <source>
        <dbReference type="Pfam" id="PF05223"/>
    </source>
</evidence>
<dbReference type="GO" id="GO:0005886">
    <property type="term" value="C:plasma membrane"/>
    <property type="evidence" value="ECO:0007669"/>
    <property type="project" value="TreeGrafter"/>
</dbReference>
<dbReference type="KEGG" id="parq:DSM112329_03884"/>
<evidence type="ECO:0000256" key="5">
    <source>
        <dbReference type="SAM" id="Phobius"/>
    </source>
</evidence>
<evidence type="ECO:0000256" key="1">
    <source>
        <dbReference type="ARBA" id="ARBA00004370"/>
    </source>
</evidence>
<dbReference type="AlphaFoldDB" id="A0AAU7AZH1"/>
<sequence>MDLRPTGTLRRGLTGPPHARKGAPAARRSAPSGPEAGGSARDQAVLRRRRVAGAGILVVVLAGGYLLVSGLGGRAGSVTVAEKYARAYAAQDPAAMYPLLDGDVRERLSLARFVELHREAAATATATRFVAGPVEAVDDTHVDIPVTVRTRVFGLVRGKLRLEFAGDGDNPGVAWTRNLVFPDVPQGAELTRTVELPPRGKLLTRDDQVLAEGDARTPEPDLADVAAQTVGQLGPVPKDRLEELTALGVPTDAKVGISGLERALDSRLLGTPGGTLQAGGRVLAQRTPRQAKAIRTTIAPSVERAAVAALAGRLGGVVALNPRTGELLAFAGIAFSGLQPPGSTFKMITLVGALENDVAKESDSYPIQTAAVLEGVDLQNANGESCGGTLAQSFAKSCNSVFGPLGAQLGGDRLVATAEEFGFNKAPDIPGAATSTIPAGGDIGDDLALGSTAIGQGRVQATALQMASVAATIGLGGRKPHLTVAMDERADNTKLKPVVDPSAARTAGRMMLDVVAYGTGTAAALPGVKVAGKTGTAELESTQDCVPTEDNPESCADQGSITTDTSAWFAAFAPGGSGPKGGAITPKVAVGVLLVRAGAGGDTAAPVARQVLAAALG</sequence>
<keyword evidence="5" id="KW-0812">Transmembrane</keyword>
<gene>
    <name evidence="9" type="primary">mrdA_4</name>
    <name evidence="9" type="ORF">DSM112329_03884</name>
</gene>
<keyword evidence="9" id="KW-0378">Hydrolase</keyword>
<feature type="compositionally biased region" description="Low complexity" evidence="4">
    <location>
        <begin position="22"/>
        <end position="34"/>
    </location>
</feature>
<feature type="region of interest" description="Disordered" evidence="4">
    <location>
        <begin position="1"/>
        <end position="42"/>
    </location>
</feature>
<dbReference type="GO" id="GO:0046677">
    <property type="term" value="P:response to antibiotic"/>
    <property type="evidence" value="ECO:0007669"/>
    <property type="project" value="InterPro"/>
</dbReference>
<feature type="transmembrane region" description="Helical" evidence="5">
    <location>
        <begin position="51"/>
        <end position="68"/>
    </location>
</feature>